<dbReference type="RefSeq" id="WP_284474920.1">
    <property type="nucleotide sequence ID" value="NZ_JASVEJ010000015.1"/>
</dbReference>
<protein>
    <submittedName>
        <fullName evidence="9">PIN domain-containing protein</fullName>
    </submittedName>
</protein>
<name>A0ABT7LX79_9CYAN</name>
<comment type="caution">
    <text evidence="9">The sequence shown here is derived from an EMBL/GenBank/DDBJ whole genome shotgun (WGS) entry which is preliminary data.</text>
</comment>
<dbReference type="InterPro" id="IPR050556">
    <property type="entry name" value="Type_II_TA_system_RNase"/>
</dbReference>
<keyword evidence="4" id="KW-0479">Metal-binding</keyword>
<dbReference type="Proteomes" id="UP001230986">
    <property type="component" value="Unassembled WGS sequence"/>
</dbReference>
<evidence type="ECO:0000256" key="3">
    <source>
        <dbReference type="ARBA" id="ARBA00022722"/>
    </source>
</evidence>
<keyword evidence="6" id="KW-0460">Magnesium</keyword>
<evidence type="ECO:0000256" key="5">
    <source>
        <dbReference type="ARBA" id="ARBA00022801"/>
    </source>
</evidence>
<feature type="domain" description="PIN" evidence="8">
    <location>
        <begin position="3"/>
        <end position="123"/>
    </location>
</feature>
<dbReference type="InterPro" id="IPR002716">
    <property type="entry name" value="PIN_dom"/>
</dbReference>
<reference evidence="9 10" key="1">
    <citation type="submission" date="2023-06" db="EMBL/GenBank/DDBJ databases">
        <title>Whole genome sequence of Oscillatoria calcuttensis NRMC-F 0142.</title>
        <authorList>
            <person name="Shakena Fathima T."/>
            <person name="Muralitharan G."/>
            <person name="Thajuddin N."/>
        </authorList>
    </citation>
    <scope>NUCLEOTIDE SEQUENCE [LARGE SCALE GENOMIC DNA]</scope>
    <source>
        <strain evidence="9 10">NRMC-F 0142</strain>
    </source>
</reference>
<dbReference type="Gene3D" id="3.40.50.1010">
    <property type="entry name" value="5'-nuclease"/>
    <property type="match status" value="1"/>
</dbReference>
<comment type="cofactor">
    <cofactor evidence="1">
        <name>Mg(2+)</name>
        <dbReference type="ChEBI" id="CHEBI:18420"/>
    </cofactor>
</comment>
<evidence type="ECO:0000313" key="9">
    <source>
        <dbReference type="EMBL" id="MDL5056603.1"/>
    </source>
</evidence>
<keyword evidence="3" id="KW-0540">Nuclease</keyword>
<proteinExistence type="inferred from homology"/>
<organism evidence="9 10">
    <name type="scientific">Geitlerinema calcuttense NRMC-F 0142</name>
    <dbReference type="NCBI Taxonomy" id="2922238"/>
    <lineage>
        <taxon>Bacteria</taxon>
        <taxon>Bacillati</taxon>
        <taxon>Cyanobacteriota</taxon>
        <taxon>Cyanophyceae</taxon>
        <taxon>Geitlerinematales</taxon>
        <taxon>Geitlerinemataceae</taxon>
        <taxon>Geitlerinema</taxon>
    </lineage>
</organism>
<keyword evidence="5" id="KW-0378">Hydrolase</keyword>
<evidence type="ECO:0000256" key="4">
    <source>
        <dbReference type="ARBA" id="ARBA00022723"/>
    </source>
</evidence>
<evidence type="ECO:0000256" key="1">
    <source>
        <dbReference type="ARBA" id="ARBA00001946"/>
    </source>
</evidence>
<gene>
    <name evidence="9" type="ORF">QQ055_03850</name>
</gene>
<evidence type="ECO:0000313" key="10">
    <source>
        <dbReference type="Proteomes" id="UP001230986"/>
    </source>
</evidence>
<accession>A0ABT7LX79</accession>
<evidence type="ECO:0000259" key="8">
    <source>
        <dbReference type="Pfam" id="PF01850"/>
    </source>
</evidence>
<keyword evidence="10" id="KW-1185">Reference proteome</keyword>
<dbReference type="SUPFAM" id="SSF88723">
    <property type="entry name" value="PIN domain-like"/>
    <property type="match status" value="1"/>
</dbReference>
<sequence length="131" mass="14836">MFLIDTDILIFALKGFPPVVENFRRHHSLPKSLSVISLGELLHGARKSSAPIKNLALVREMTDIYPVHPLTPPVMETFAELKSSLEKSGEKLDDFDLLIAATALNHHLTLVTNNTRHFKRIRELSLENWAE</sequence>
<dbReference type="PANTHER" id="PTHR33653:SF1">
    <property type="entry name" value="RIBONUCLEASE VAPC2"/>
    <property type="match status" value="1"/>
</dbReference>
<dbReference type="PANTHER" id="PTHR33653">
    <property type="entry name" value="RIBONUCLEASE VAPC2"/>
    <property type="match status" value="1"/>
</dbReference>
<dbReference type="InterPro" id="IPR029060">
    <property type="entry name" value="PIN-like_dom_sf"/>
</dbReference>
<dbReference type="EMBL" id="JASVEJ010000015">
    <property type="protein sequence ID" value="MDL5056603.1"/>
    <property type="molecule type" value="Genomic_DNA"/>
</dbReference>
<dbReference type="Pfam" id="PF01850">
    <property type="entry name" value="PIN"/>
    <property type="match status" value="1"/>
</dbReference>
<evidence type="ECO:0000256" key="6">
    <source>
        <dbReference type="ARBA" id="ARBA00022842"/>
    </source>
</evidence>
<evidence type="ECO:0000256" key="7">
    <source>
        <dbReference type="ARBA" id="ARBA00038093"/>
    </source>
</evidence>
<evidence type="ECO:0000256" key="2">
    <source>
        <dbReference type="ARBA" id="ARBA00022649"/>
    </source>
</evidence>
<keyword evidence="2" id="KW-1277">Toxin-antitoxin system</keyword>
<comment type="similarity">
    <text evidence="7">Belongs to the PINc/VapC protein family.</text>
</comment>